<evidence type="ECO:0000259" key="4">
    <source>
        <dbReference type="Pfam" id="PF17111"/>
    </source>
</evidence>
<evidence type="ECO:0000256" key="1">
    <source>
        <dbReference type="ARBA" id="ARBA00022737"/>
    </source>
</evidence>
<dbReference type="PANTHER" id="PTHR24171:SF9">
    <property type="entry name" value="ANKYRIN REPEAT DOMAIN-CONTAINING PROTEIN 39"/>
    <property type="match status" value="1"/>
</dbReference>
<dbReference type="PROSITE" id="PS50297">
    <property type="entry name" value="ANK_REP_REGION"/>
    <property type="match status" value="1"/>
</dbReference>
<keyword evidence="1" id="KW-0677">Repeat</keyword>
<keyword evidence="6" id="KW-1185">Reference proteome</keyword>
<dbReference type="InterPro" id="IPR031348">
    <property type="entry name" value="PigL_N"/>
</dbReference>
<name>A0A9P9F4R9_9HYPO</name>
<comment type="caution">
    <text evidence="5">The sequence shown here is derived from an EMBL/GenBank/DDBJ whole genome shotgun (WGS) entry which is preliminary data.</text>
</comment>
<organism evidence="5 6">
    <name type="scientific">Dactylonectria macrodidyma</name>
    <dbReference type="NCBI Taxonomy" id="307937"/>
    <lineage>
        <taxon>Eukaryota</taxon>
        <taxon>Fungi</taxon>
        <taxon>Dikarya</taxon>
        <taxon>Ascomycota</taxon>
        <taxon>Pezizomycotina</taxon>
        <taxon>Sordariomycetes</taxon>
        <taxon>Hypocreomycetidae</taxon>
        <taxon>Hypocreales</taxon>
        <taxon>Nectriaceae</taxon>
        <taxon>Dactylonectria</taxon>
    </lineage>
</organism>
<accession>A0A9P9F4R9</accession>
<evidence type="ECO:0000256" key="2">
    <source>
        <dbReference type="ARBA" id="ARBA00023043"/>
    </source>
</evidence>
<keyword evidence="2 3" id="KW-0040">ANK repeat</keyword>
<protein>
    <recommendedName>
        <fullName evidence="4">Azaphilone pigments biosynthesis cluster protein L N-terminal domain-containing protein</fullName>
    </recommendedName>
</protein>
<dbReference type="EMBL" id="JAGMUV010000006">
    <property type="protein sequence ID" value="KAH7152806.1"/>
    <property type="molecule type" value="Genomic_DNA"/>
</dbReference>
<evidence type="ECO:0000313" key="5">
    <source>
        <dbReference type="EMBL" id="KAH7152806.1"/>
    </source>
</evidence>
<feature type="repeat" description="ANK" evidence="3">
    <location>
        <begin position="391"/>
        <end position="423"/>
    </location>
</feature>
<dbReference type="Pfam" id="PF17111">
    <property type="entry name" value="PigL_N"/>
    <property type="match status" value="1"/>
</dbReference>
<dbReference type="Pfam" id="PF12796">
    <property type="entry name" value="Ank_2"/>
    <property type="match status" value="1"/>
</dbReference>
<feature type="domain" description="Azaphilone pigments biosynthesis cluster protein L N-terminal" evidence="4">
    <location>
        <begin position="2"/>
        <end position="130"/>
    </location>
</feature>
<dbReference type="InterPro" id="IPR002110">
    <property type="entry name" value="Ankyrin_rpt"/>
</dbReference>
<reference evidence="5" key="1">
    <citation type="journal article" date="2021" name="Nat. Commun.">
        <title>Genetic determinants of endophytism in the Arabidopsis root mycobiome.</title>
        <authorList>
            <person name="Mesny F."/>
            <person name="Miyauchi S."/>
            <person name="Thiergart T."/>
            <person name="Pickel B."/>
            <person name="Atanasova L."/>
            <person name="Karlsson M."/>
            <person name="Huettel B."/>
            <person name="Barry K.W."/>
            <person name="Haridas S."/>
            <person name="Chen C."/>
            <person name="Bauer D."/>
            <person name="Andreopoulos W."/>
            <person name="Pangilinan J."/>
            <person name="LaButti K."/>
            <person name="Riley R."/>
            <person name="Lipzen A."/>
            <person name="Clum A."/>
            <person name="Drula E."/>
            <person name="Henrissat B."/>
            <person name="Kohler A."/>
            <person name="Grigoriev I.V."/>
            <person name="Martin F.M."/>
            <person name="Hacquard S."/>
        </authorList>
    </citation>
    <scope>NUCLEOTIDE SEQUENCE</scope>
    <source>
        <strain evidence="5">MPI-CAGE-AT-0147</strain>
    </source>
</reference>
<dbReference type="InterPro" id="IPR036770">
    <property type="entry name" value="Ankyrin_rpt-contain_sf"/>
</dbReference>
<dbReference type="Proteomes" id="UP000738349">
    <property type="component" value="Unassembled WGS sequence"/>
</dbReference>
<dbReference type="AlphaFoldDB" id="A0A9P9F4R9"/>
<dbReference type="Gene3D" id="1.25.40.20">
    <property type="entry name" value="Ankyrin repeat-containing domain"/>
    <property type="match status" value="1"/>
</dbReference>
<dbReference type="SUPFAM" id="SSF48403">
    <property type="entry name" value="Ankyrin repeat"/>
    <property type="match status" value="1"/>
</dbReference>
<evidence type="ECO:0000313" key="6">
    <source>
        <dbReference type="Proteomes" id="UP000738349"/>
    </source>
</evidence>
<dbReference type="PANTHER" id="PTHR24171">
    <property type="entry name" value="ANKYRIN REPEAT DOMAIN-CONTAINING PROTEIN 39-RELATED"/>
    <property type="match status" value="1"/>
</dbReference>
<proteinExistence type="predicted"/>
<dbReference type="OrthoDB" id="539213at2759"/>
<dbReference type="SMART" id="SM00248">
    <property type="entry name" value="ANK"/>
    <property type="match status" value="3"/>
</dbReference>
<dbReference type="PROSITE" id="PS50088">
    <property type="entry name" value="ANK_REPEAT"/>
    <property type="match status" value="1"/>
</dbReference>
<evidence type="ECO:0000256" key="3">
    <source>
        <dbReference type="PROSITE-ProRule" id="PRU00023"/>
    </source>
</evidence>
<sequence>MEAAGAAMGVTGLILQLAERVESLRAFCKSFKDAPHDVSEMGQRLAELRALLNERAKTQPMPSPALKAVLQRCDRQIKPLEALVAKLEPGFKSRHKSVRAWTRFATTQNAAHVKSLRDELADAKLDLIIANLNMSGAANPDSYPTIQNTLDSLDFTRGHTTSTPFSPSSVPEDHLSQINDHLTEINTQVTDLRNSFPDWAEGLQLPVVKNGVNMLVRQAFQEALGSKELKQVMHGMLLSAMEPKEEGSLDAMPDEKERLPIKTNELVCNYSRSPLSKTCEKEYSSKWTSFFCTVYYRSRIVRSGVDGEDYRQCPQRELESSWIVVPSRWLLRTAYSFQVVKSTRGWNQNIQSFSVVPDDAPIFEYAISGNVDGLRNLLVSKAASPNDCDSQGYTALHRAAALRHTDFCRLLIDNGANVNAAGFVSGQTALHHLPVNRSRTRADKLYDTLSLLVNSGSDLDIQDTRRQTAYDAFEAFFNWPGRITLRQVMADCLSWLQGNAWEKDVQQKARTQVIGKLYNGMDIDSAVESLDACLKPDSNPETALSACPRSITSRWNALHVMNHFRVEPIWQPWSKTTIFQQKGIWSQAAARAIKLGVDPHALDLEGCTPTMLALRSLFTFHVWQKALFTLGYDLDEFVAKELAGCESLRREGWTPDALCYLLGAPTEDLYLRGDAWREVSEFIFFQDSGGADGLYIRSCWFQLLDVLKHKRLLPPGWRTLALPRKFCQHREVMYWNKDRGVLVQERPMGGATIQLPDLPGKDLILELGQLGVVWYE</sequence>
<gene>
    <name evidence="5" type="ORF">EDB81DRAFT_855344</name>
</gene>